<evidence type="ECO:0000259" key="1">
    <source>
        <dbReference type="PROSITE" id="PS50878"/>
    </source>
</evidence>
<organism evidence="2 3">
    <name type="scientific">Candidatus Berkelbacteria bacterium RIFOXYA2_FULL_43_10</name>
    <dbReference type="NCBI Taxonomy" id="1797472"/>
    <lineage>
        <taxon>Bacteria</taxon>
        <taxon>Candidatus Berkelbacteria</taxon>
    </lineage>
</organism>
<protein>
    <recommendedName>
        <fullName evidence="1">Reverse transcriptase domain-containing protein</fullName>
    </recommendedName>
</protein>
<dbReference type="SUPFAM" id="SSF56672">
    <property type="entry name" value="DNA/RNA polymerases"/>
    <property type="match status" value="1"/>
</dbReference>
<feature type="domain" description="Reverse transcriptase" evidence="1">
    <location>
        <begin position="43"/>
        <end position="310"/>
    </location>
</feature>
<evidence type="ECO:0000313" key="3">
    <source>
        <dbReference type="Proteomes" id="UP000178583"/>
    </source>
</evidence>
<name>A0A1F5E9P0_9BACT</name>
<dbReference type="EMBL" id="MEZY01000024">
    <property type="protein sequence ID" value="OGD64071.1"/>
    <property type="molecule type" value="Genomic_DNA"/>
</dbReference>
<dbReference type="CDD" id="cd01651">
    <property type="entry name" value="RT_G2_intron"/>
    <property type="match status" value="1"/>
</dbReference>
<evidence type="ECO:0000313" key="2">
    <source>
        <dbReference type="EMBL" id="OGD64071.1"/>
    </source>
</evidence>
<dbReference type="AlphaFoldDB" id="A0A1F5E9P0"/>
<dbReference type="PANTHER" id="PTHR34047:SF8">
    <property type="entry name" value="PROTEIN YKFC"/>
    <property type="match status" value="1"/>
</dbReference>
<reference evidence="2 3" key="1">
    <citation type="journal article" date="2016" name="Nat. Commun.">
        <title>Thousands of microbial genomes shed light on interconnected biogeochemical processes in an aquifer system.</title>
        <authorList>
            <person name="Anantharaman K."/>
            <person name="Brown C.T."/>
            <person name="Hug L.A."/>
            <person name="Sharon I."/>
            <person name="Castelle C.J."/>
            <person name="Probst A.J."/>
            <person name="Thomas B.C."/>
            <person name="Singh A."/>
            <person name="Wilkins M.J."/>
            <person name="Karaoz U."/>
            <person name="Brodie E.L."/>
            <person name="Williams K.H."/>
            <person name="Hubbard S.S."/>
            <person name="Banfield J.F."/>
        </authorList>
    </citation>
    <scope>NUCLEOTIDE SEQUENCE [LARGE SCALE GENOMIC DNA]</scope>
</reference>
<dbReference type="PANTHER" id="PTHR34047">
    <property type="entry name" value="NUCLEAR INTRON MATURASE 1, MITOCHONDRIAL-RELATED"/>
    <property type="match status" value="1"/>
</dbReference>
<dbReference type="InterPro" id="IPR000477">
    <property type="entry name" value="RT_dom"/>
</dbReference>
<gene>
    <name evidence="2" type="ORF">A2215_01400</name>
</gene>
<dbReference type="PROSITE" id="PS50878">
    <property type="entry name" value="RT_POL"/>
    <property type="match status" value="1"/>
</dbReference>
<accession>A0A1F5E9P0</accession>
<proteinExistence type="predicted"/>
<sequence>MRHSYNNIISFDNLLISWREFLKGKKRRKDVAEFSLNFMDSIFALHADLTDKTYRHGGYKVFKINDPKMRDIHKASVRDRLVHHVIYRILYPYFDCKFIFDSYSCRVNKGTHRSINGFRNFALKTSRNNTRTCWVLKCDIRKFFASVDHRILKDILEKFIADTDVLQLIEQIIGSFNTEDKTGTGLPLGNLTSQLLVNIFMNEFDHFVKRDLKVKYYIRYADDFVLLSRDKRYLANLLLQISDFLEINLKLALHPDKVFIKTLASGVDFLGWVHFPNYRILRKSTKLRMLRRIVESPTNETYQSYLGIIAHGNSKKAKRKLDDLYFSGWD</sequence>
<dbReference type="Pfam" id="PF00078">
    <property type="entry name" value="RVT_1"/>
    <property type="match status" value="1"/>
</dbReference>
<dbReference type="STRING" id="1797472.A2215_01400"/>
<comment type="caution">
    <text evidence="2">The sequence shown here is derived from an EMBL/GenBank/DDBJ whole genome shotgun (WGS) entry which is preliminary data.</text>
</comment>
<dbReference type="Proteomes" id="UP000178583">
    <property type="component" value="Unassembled WGS sequence"/>
</dbReference>
<dbReference type="InterPro" id="IPR043502">
    <property type="entry name" value="DNA/RNA_pol_sf"/>
</dbReference>
<dbReference type="InterPro" id="IPR051083">
    <property type="entry name" value="GrpII_Intron_Splice-Mob/Def"/>
</dbReference>